<keyword evidence="2" id="KW-1185">Reference proteome</keyword>
<organism evidence="1 2">
    <name type="scientific">Kocuria palustris PEL</name>
    <dbReference type="NCBI Taxonomy" id="1236550"/>
    <lineage>
        <taxon>Bacteria</taxon>
        <taxon>Bacillati</taxon>
        <taxon>Actinomycetota</taxon>
        <taxon>Actinomycetes</taxon>
        <taxon>Micrococcales</taxon>
        <taxon>Micrococcaceae</taxon>
        <taxon>Kocuria</taxon>
    </lineage>
</organism>
<dbReference type="PANTHER" id="PTHR36932">
    <property type="entry name" value="CAPSULAR POLYSACCHARIDE BIOSYNTHESIS PROTEIN"/>
    <property type="match status" value="1"/>
</dbReference>
<evidence type="ECO:0000313" key="2">
    <source>
        <dbReference type="Proteomes" id="UP000009877"/>
    </source>
</evidence>
<protein>
    <submittedName>
        <fullName evidence="1">CoA ligase</fullName>
    </submittedName>
</protein>
<name>M2XDI8_9MICC</name>
<dbReference type="InterPro" id="IPR042099">
    <property type="entry name" value="ANL_N_sf"/>
</dbReference>
<dbReference type="PANTHER" id="PTHR36932:SF1">
    <property type="entry name" value="CAPSULAR POLYSACCHARIDE BIOSYNTHESIS PROTEIN"/>
    <property type="match status" value="1"/>
</dbReference>
<gene>
    <name evidence="1" type="ORF">C884_02075</name>
</gene>
<comment type="caution">
    <text evidence="1">The sequence shown here is derived from an EMBL/GenBank/DDBJ whole genome shotgun (WGS) entry which is preliminary data.</text>
</comment>
<accession>M2XDI8</accession>
<dbReference type="EMBL" id="ANHZ02000005">
    <property type="protein sequence ID" value="EME37161.1"/>
    <property type="molecule type" value="Genomic_DNA"/>
</dbReference>
<dbReference type="SUPFAM" id="SSF56801">
    <property type="entry name" value="Acetyl-CoA synthetase-like"/>
    <property type="match status" value="1"/>
</dbReference>
<dbReference type="STRING" id="71999.KPaMU14_11785"/>
<sequence length="429" mass="48454">MFQRTLRELRKARTVPSWAAQERGRRLEQLLDQAAETDYYGSEPGYEALRERGVGAFERLSRLPILTREQLSKHSLRMLTVPESGVQMTATSGTSGDPILFHLDRQRGAAEWAYVFDAWHRATGYELDDWRLFLRGAADLPGGADHYLQRATGELVLRVQALAPERIQEQWGWVRDRGIRYLHGYPSALSYMAKLVEEQLPDDEWRHQIRGVLAVSEEFTPGQQQTFERVFPNAGISNFYGLSERTCFASMDPDGTFHAEPLYGITELLGEDGLPVEVGQRGRLVTTSLMIKGQPFLRYDTGDSAERVGTDAWGQPTFRAISSRRGREGLVRADGSLFPTTSLNVHGHQFLCIRRFRFRQDVPGRVTLRVEPTADAAPEELEEFYQAMCRRTAGQVELGFELVGHLEIPPNGKDRIVDQNIAGVSGTWA</sequence>
<dbReference type="InterPro" id="IPR053158">
    <property type="entry name" value="CapK_Type1_Caps_Biosynth"/>
</dbReference>
<dbReference type="GO" id="GO:0016874">
    <property type="term" value="F:ligase activity"/>
    <property type="evidence" value="ECO:0007669"/>
    <property type="project" value="UniProtKB-KW"/>
</dbReference>
<evidence type="ECO:0000313" key="1">
    <source>
        <dbReference type="EMBL" id="EME37161.1"/>
    </source>
</evidence>
<dbReference type="Gene3D" id="3.40.50.12780">
    <property type="entry name" value="N-terminal domain of ligase-like"/>
    <property type="match status" value="1"/>
</dbReference>
<dbReference type="AlphaFoldDB" id="M2XDI8"/>
<dbReference type="Proteomes" id="UP000009877">
    <property type="component" value="Unassembled WGS sequence"/>
</dbReference>
<proteinExistence type="predicted"/>
<reference evidence="1 2" key="1">
    <citation type="journal article" date="2014" name="Genome Announc.">
        <title>Draft Genome Sequence of Kocuria palustris PEL.</title>
        <authorList>
            <person name="Sharma G."/>
            <person name="Khatri I."/>
            <person name="Subramanian S."/>
        </authorList>
    </citation>
    <scope>NUCLEOTIDE SEQUENCE [LARGE SCALE GENOMIC DNA]</scope>
    <source>
        <strain evidence="1 2">PEL</strain>
    </source>
</reference>
<keyword evidence="1" id="KW-0436">Ligase</keyword>